<dbReference type="EMBL" id="IACT01007936">
    <property type="protein sequence ID" value="LAC27048.1"/>
    <property type="molecule type" value="mRNA"/>
</dbReference>
<protein>
    <submittedName>
        <fullName evidence="1">DUF2750 domain-containing protein</fullName>
    </submittedName>
</protein>
<evidence type="ECO:0000313" key="1">
    <source>
        <dbReference type="EMBL" id="LAC27048.1"/>
    </source>
</evidence>
<dbReference type="Pfam" id="PF11042">
    <property type="entry name" value="DUF2750"/>
    <property type="match status" value="1"/>
</dbReference>
<proteinExistence type="evidence at transcript level"/>
<name>A0A6A7G7A8_9CRUS</name>
<reference evidence="1" key="1">
    <citation type="submission" date="2017-11" db="EMBL/GenBank/DDBJ databases">
        <title>The sensing device of the deep-sea amphipod.</title>
        <authorList>
            <person name="Kobayashi H."/>
            <person name="Nagahama T."/>
            <person name="Arai W."/>
            <person name="Sasagawa Y."/>
            <person name="Umeda M."/>
            <person name="Hayashi T."/>
            <person name="Nikaido I."/>
            <person name="Watanabe H."/>
            <person name="Oguri K."/>
            <person name="Kitazato H."/>
            <person name="Fujioka K."/>
            <person name="Kido Y."/>
            <person name="Takami H."/>
        </authorList>
    </citation>
    <scope>NUCLEOTIDE SEQUENCE</scope>
    <source>
        <tissue evidence="1">Whole body</tissue>
    </source>
</reference>
<dbReference type="InterPro" id="IPR021284">
    <property type="entry name" value="DUF2750"/>
</dbReference>
<sequence length="130" mass="15037">MKEQYLKNAEAFVDDVCDSLVLYGLFNEDKGWANCHAHDNSDAQAVYLFWSNEKLAKKLLNSEWEDYKITSIELSVFLDSWLDGMQNQQVFAGLNWDEDLYGLEVEAQVIKNSLLEKIQNISKNEAENIH</sequence>
<accession>A0A6A7G7A8</accession>
<dbReference type="AlphaFoldDB" id="A0A6A7G7A8"/>
<organism evidence="1">
    <name type="scientific">Hirondellea gigas</name>
    <dbReference type="NCBI Taxonomy" id="1518452"/>
    <lineage>
        <taxon>Eukaryota</taxon>
        <taxon>Metazoa</taxon>
        <taxon>Ecdysozoa</taxon>
        <taxon>Arthropoda</taxon>
        <taxon>Crustacea</taxon>
        <taxon>Multicrustacea</taxon>
        <taxon>Malacostraca</taxon>
        <taxon>Eumalacostraca</taxon>
        <taxon>Peracarida</taxon>
        <taxon>Amphipoda</taxon>
        <taxon>Amphilochidea</taxon>
        <taxon>Lysianassida</taxon>
        <taxon>Lysianassidira</taxon>
        <taxon>Lysianassoidea</taxon>
        <taxon>Lysianassidae</taxon>
        <taxon>Hirondellea</taxon>
    </lineage>
</organism>